<organism evidence="1 2">
    <name type="scientific">Pluteus cervinus</name>
    <dbReference type="NCBI Taxonomy" id="181527"/>
    <lineage>
        <taxon>Eukaryota</taxon>
        <taxon>Fungi</taxon>
        <taxon>Dikarya</taxon>
        <taxon>Basidiomycota</taxon>
        <taxon>Agaricomycotina</taxon>
        <taxon>Agaricomycetes</taxon>
        <taxon>Agaricomycetidae</taxon>
        <taxon>Agaricales</taxon>
        <taxon>Pluteineae</taxon>
        <taxon>Pluteaceae</taxon>
        <taxon>Pluteus</taxon>
    </lineage>
</organism>
<proteinExistence type="predicted"/>
<evidence type="ECO:0000313" key="2">
    <source>
        <dbReference type="Proteomes" id="UP000308600"/>
    </source>
</evidence>
<dbReference type="EMBL" id="ML208415">
    <property type="protein sequence ID" value="TFK66102.1"/>
    <property type="molecule type" value="Genomic_DNA"/>
</dbReference>
<protein>
    <submittedName>
        <fullName evidence="1">Uncharacterized protein</fullName>
    </submittedName>
</protein>
<name>A0ACD3AKH8_9AGAR</name>
<evidence type="ECO:0000313" key="1">
    <source>
        <dbReference type="EMBL" id="TFK66102.1"/>
    </source>
</evidence>
<keyword evidence="2" id="KW-1185">Reference proteome</keyword>
<gene>
    <name evidence="1" type="ORF">BDN72DRAFT_844727</name>
</gene>
<sequence>MFNAYSLPTLVCNQAAIEKLDAEIRSLTTRLCLLKSERNNLSITYILPAEILGEIFTIVQEQCGYDHDRGSSRKGGFARCTWLSMTCVSRHWREVALGCPQLWCNIRSSAMPLPIIQTFLARSRGANISVNFTTPWSPVGPESPYYQQLQPCGVEDILAEAFRIEKLDFSLQDSHFAEMLPQLISTPVPKLRSLYICSPGYRTIPDDIFQATAPQLRSLSLVQCRFNLNSPFLTPNLTSLYISFCPAGSTILWLNALQQTPQLSYLNLTSSFTDETYTPISKGFGMVPLLQLSRLVIEGSLFDSDLDFLSHITFHSQTSLNFTSNIRESQIQRPTPPLAALLQVHGKAYCDHDTSETKVTTIKLEQRGDEGQLRNIQLDAHTGDQPYLVAYIDIAGPCPAWNEAPMDDIALLPISLLNLFVADCDVKEESWKVLSDRAPHLQEISVSHLAVQPFLLALGAGDIDTLDPNGEWRGLSSYLGGMEAEGQGLKGVEDNLFGPTHRLFKSLKTIDLADPEPLQFKEDIMNALSVRRLTGLPVETVRLSRWAHVDEEFWFDLKGLVREVDYTRPATPSPDLGFAY</sequence>
<accession>A0ACD3AKH8</accession>
<dbReference type="Proteomes" id="UP000308600">
    <property type="component" value="Unassembled WGS sequence"/>
</dbReference>
<reference evidence="1 2" key="1">
    <citation type="journal article" date="2019" name="Nat. Ecol. Evol.">
        <title>Megaphylogeny resolves global patterns of mushroom evolution.</title>
        <authorList>
            <person name="Varga T."/>
            <person name="Krizsan K."/>
            <person name="Foldi C."/>
            <person name="Dima B."/>
            <person name="Sanchez-Garcia M."/>
            <person name="Sanchez-Ramirez S."/>
            <person name="Szollosi G.J."/>
            <person name="Szarkandi J.G."/>
            <person name="Papp V."/>
            <person name="Albert L."/>
            <person name="Andreopoulos W."/>
            <person name="Angelini C."/>
            <person name="Antonin V."/>
            <person name="Barry K.W."/>
            <person name="Bougher N.L."/>
            <person name="Buchanan P."/>
            <person name="Buyck B."/>
            <person name="Bense V."/>
            <person name="Catcheside P."/>
            <person name="Chovatia M."/>
            <person name="Cooper J."/>
            <person name="Damon W."/>
            <person name="Desjardin D."/>
            <person name="Finy P."/>
            <person name="Geml J."/>
            <person name="Haridas S."/>
            <person name="Hughes K."/>
            <person name="Justo A."/>
            <person name="Karasinski D."/>
            <person name="Kautmanova I."/>
            <person name="Kiss B."/>
            <person name="Kocsube S."/>
            <person name="Kotiranta H."/>
            <person name="LaButti K.M."/>
            <person name="Lechner B.E."/>
            <person name="Liimatainen K."/>
            <person name="Lipzen A."/>
            <person name="Lukacs Z."/>
            <person name="Mihaltcheva S."/>
            <person name="Morgado L.N."/>
            <person name="Niskanen T."/>
            <person name="Noordeloos M.E."/>
            <person name="Ohm R.A."/>
            <person name="Ortiz-Santana B."/>
            <person name="Ovrebo C."/>
            <person name="Racz N."/>
            <person name="Riley R."/>
            <person name="Savchenko A."/>
            <person name="Shiryaev A."/>
            <person name="Soop K."/>
            <person name="Spirin V."/>
            <person name="Szebenyi C."/>
            <person name="Tomsovsky M."/>
            <person name="Tulloss R.E."/>
            <person name="Uehling J."/>
            <person name="Grigoriev I.V."/>
            <person name="Vagvolgyi C."/>
            <person name="Papp T."/>
            <person name="Martin F.M."/>
            <person name="Miettinen O."/>
            <person name="Hibbett D.S."/>
            <person name="Nagy L.G."/>
        </authorList>
    </citation>
    <scope>NUCLEOTIDE SEQUENCE [LARGE SCALE GENOMIC DNA]</scope>
    <source>
        <strain evidence="1 2">NL-1719</strain>
    </source>
</reference>